<sequence length="500" mass="55495">MRKILLSSLVFTTAVLSLQGTVRSDSPNAQVPKGSSKTGLDSALFNFNLIVPQPESVNEMYSAAWEVMSSKQDATFVDLMQDEVFQQHVEANGLEVLGGPMLGSVTADGAKVWLRTLKPSRVEVQVDVGDQTKVYGPVQSTVESDLTAIVPVDGLQAGTRYPYRVLVDGQVISIPKHAAIVTAPEDKSTGEVRIAFGSCLHRWGFGNQIHLDLIRSRNPSAMLLLGDIAVQDRENHLGLHRADYFMRDLYPAWQDFSATVPTYATWDDHDYFDNDKAGVYGAFTVADKAAVCDVFQQAWNNPSYGFNDQRRGVFLRTRIGPADVIMVDNRYFREKKKGDGAFLGDEQMDWLEAQLLDCKGPFIILSCGSMWSDYVSGGKDSWGKFDPKGRERIFQLIEKHQIPGVILISGDRHGARGFTIPRPSGYEFYEFEAASLGGRCGPPTQHSSWKTQLYGICDQYAFGELSIDANLADPEITFRLVEESGDIIYQTTLTRSQLTP</sequence>
<dbReference type="InterPro" id="IPR018946">
    <property type="entry name" value="PhoD-like_MPP"/>
</dbReference>
<feature type="domain" description="PhoD-like phosphatase metallophosphatase" evidence="1">
    <location>
        <begin position="237"/>
        <end position="438"/>
    </location>
</feature>
<organism evidence="3 4">
    <name type="scientific">Coraliomargarita algicola</name>
    <dbReference type="NCBI Taxonomy" id="3092156"/>
    <lineage>
        <taxon>Bacteria</taxon>
        <taxon>Pseudomonadati</taxon>
        <taxon>Verrucomicrobiota</taxon>
        <taxon>Opitutia</taxon>
        <taxon>Puniceicoccales</taxon>
        <taxon>Coraliomargaritaceae</taxon>
        <taxon>Coraliomargarita</taxon>
    </lineage>
</organism>
<dbReference type="InterPro" id="IPR056702">
    <property type="entry name" value="DUF7800"/>
</dbReference>
<dbReference type="InterPro" id="IPR029052">
    <property type="entry name" value="Metallo-depent_PP-like"/>
</dbReference>
<dbReference type="Proteomes" id="UP001324993">
    <property type="component" value="Chromosome"/>
</dbReference>
<keyword evidence="4" id="KW-1185">Reference proteome</keyword>
<evidence type="ECO:0000313" key="3">
    <source>
        <dbReference type="EMBL" id="WPJ96260.1"/>
    </source>
</evidence>
<dbReference type="Pfam" id="PF25077">
    <property type="entry name" value="DUF7800"/>
    <property type="match status" value="1"/>
</dbReference>
<dbReference type="EMBL" id="CP138858">
    <property type="protein sequence ID" value="WPJ96260.1"/>
    <property type="molecule type" value="Genomic_DNA"/>
</dbReference>
<dbReference type="RefSeq" id="WP_319833123.1">
    <property type="nucleotide sequence ID" value="NZ_CP138858.1"/>
</dbReference>
<evidence type="ECO:0000313" key="4">
    <source>
        <dbReference type="Proteomes" id="UP001324993"/>
    </source>
</evidence>
<dbReference type="InterPro" id="IPR038607">
    <property type="entry name" value="PhoD-like_sf"/>
</dbReference>
<reference evidence="3 4" key="1">
    <citation type="submission" date="2023-11" db="EMBL/GenBank/DDBJ databases">
        <title>Coraliomargarita sp. nov., isolated from marine algae.</title>
        <authorList>
            <person name="Lee J.K."/>
            <person name="Baek J.H."/>
            <person name="Kim J.M."/>
            <person name="Choi D.G."/>
            <person name="Jeon C.O."/>
        </authorList>
    </citation>
    <scope>NUCLEOTIDE SEQUENCE [LARGE SCALE GENOMIC DNA]</scope>
    <source>
        <strain evidence="3 4">J2-16</strain>
    </source>
</reference>
<gene>
    <name evidence="3" type="ORF">SH580_00910</name>
</gene>
<protein>
    <submittedName>
        <fullName evidence="3">Alkaline phosphatase D family protein</fullName>
    </submittedName>
</protein>
<dbReference type="PANTHER" id="PTHR33987">
    <property type="entry name" value="CALCINEURIN-LIKE METALLO-PHOSPHOESTERASE SUPERFAMILY PROTEIN"/>
    <property type="match status" value="1"/>
</dbReference>
<proteinExistence type="predicted"/>
<dbReference type="PANTHER" id="PTHR33987:SF1">
    <property type="entry name" value="CALCINEURIN-LIKE METALLO-PHOSPHOESTERASE SUPERFAMILY PROTEIN"/>
    <property type="match status" value="1"/>
</dbReference>
<accession>A0ABZ0RNB9</accession>
<feature type="domain" description="DUF7800" evidence="2">
    <location>
        <begin position="96"/>
        <end position="175"/>
    </location>
</feature>
<evidence type="ECO:0000259" key="2">
    <source>
        <dbReference type="Pfam" id="PF25077"/>
    </source>
</evidence>
<dbReference type="SUPFAM" id="SSF56300">
    <property type="entry name" value="Metallo-dependent phosphatases"/>
    <property type="match status" value="1"/>
</dbReference>
<name>A0ABZ0RNB9_9BACT</name>
<dbReference type="Pfam" id="PF09423">
    <property type="entry name" value="PhoD"/>
    <property type="match status" value="1"/>
</dbReference>
<dbReference type="Gene3D" id="3.60.21.70">
    <property type="entry name" value="PhoD-like phosphatase"/>
    <property type="match status" value="1"/>
</dbReference>
<dbReference type="CDD" id="cd07389">
    <property type="entry name" value="MPP_PhoD"/>
    <property type="match status" value="1"/>
</dbReference>
<evidence type="ECO:0000259" key="1">
    <source>
        <dbReference type="Pfam" id="PF09423"/>
    </source>
</evidence>